<gene>
    <name evidence="4" type="ORF">FY036_01340</name>
</gene>
<dbReference type="InterPro" id="IPR051257">
    <property type="entry name" value="Diverse_CBS-Domain"/>
</dbReference>
<evidence type="ECO:0000256" key="2">
    <source>
        <dbReference type="PROSITE-ProRule" id="PRU00703"/>
    </source>
</evidence>
<dbReference type="RefSeq" id="WP_148912914.1">
    <property type="nucleotide sequence ID" value="NZ_VSZS01000048.1"/>
</dbReference>
<evidence type="ECO:0000313" key="4">
    <source>
        <dbReference type="EMBL" id="TYR36118.1"/>
    </source>
</evidence>
<dbReference type="EMBL" id="VSZS01000048">
    <property type="protein sequence ID" value="TYR36118.1"/>
    <property type="molecule type" value="Genomic_DNA"/>
</dbReference>
<proteinExistence type="predicted"/>
<dbReference type="PANTHER" id="PTHR43080">
    <property type="entry name" value="CBS DOMAIN-CONTAINING PROTEIN CBSX3, MITOCHONDRIAL"/>
    <property type="match status" value="1"/>
</dbReference>
<feature type="domain" description="CBS" evidence="3">
    <location>
        <begin position="79"/>
        <end position="136"/>
    </location>
</feature>
<dbReference type="InterPro" id="IPR000644">
    <property type="entry name" value="CBS_dom"/>
</dbReference>
<dbReference type="SUPFAM" id="SSF54631">
    <property type="entry name" value="CBS-domain pair"/>
    <property type="match status" value="1"/>
</dbReference>
<protein>
    <submittedName>
        <fullName evidence="4">CBS domain-containing protein</fullName>
    </submittedName>
</protein>
<reference evidence="4 5" key="1">
    <citation type="submission" date="2019-08" db="EMBL/GenBank/DDBJ databases">
        <authorList>
            <person name="Seo Y.L."/>
        </authorList>
    </citation>
    <scope>NUCLEOTIDE SEQUENCE [LARGE SCALE GENOMIC DNA]</scope>
    <source>
        <strain evidence="4 5">MaA-C15</strain>
    </source>
</reference>
<evidence type="ECO:0000313" key="5">
    <source>
        <dbReference type="Proteomes" id="UP000323258"/>
    </source>
</evidence>
<reference evidence="4 5" key="2">
    <citation type="submission" date="2019-09" db="EMBL/GenBank/DDBJ databases">
        <title>Mesorhizobium sp. MaA-C15 isolated from Microcystis aeruginosa.</title>
        <authorList>
            <person name="Jeong S.E."/>
            <person name="Jin H.M."/>
            <person name="Jeon C.O."/>
        </authorList>
    </citation>
    <scope>NUCLEOTIDE SEQUENCE [LARGE SCALE GENOMIC DNA]</scope>
    <source>
        <strain evidence="4 5">MaA-C15</strain>
    </source>
</reference>
<name>A0A5D4H5Z0_9HYPH</name>
<comment type="caution">
    <text evidence="4">The sequence shown here is derived from an EMBL/GenBank/DDBJ whole genome shotgun (WGS) entry which is preliminary data.</text>
</comment>
<evidence type="ECO:0000259" key="3">
    <source>
        <dbReference type="PROSITE" id="PS51371"/>
    </source>
</evidence>
<evidence type="ECO:0000256" key="1">
    <source>
        <dbReference type="ARBA" id="ARBA00023122"/>
    </source>
</evidence>
<dbReference type="Pfam" id="PF00571">
    <property type="entry name" value="CBS"/>
    <property type="match status" value="2"/>
</dbReference>
<dbReference type="Gene3D" id="3.10.580.10">
    <property type="entry name" value="CBS-domain"/>
    <property type="match status" value="1"/>
</dbReference>
<organism evidence="4 5">
    <name type="scientific">Neoaquamicrobium microcysteis</name>
    <dbReference type="NCBI Taxonomy" id="2682781"/>
    <lineage>
        <taxon>Bacteria</taxon>
        <taxon>Pseudomonadati</taxon>
        <taxon>Pseudomonadota</taxon>
        <taxon>Alphaproteobacteria</taxon>
        <taxon>Hyphomicrobiales</taxon>
        <taxon>Phyllobacteriaceae</taxon>
        <taxon>Neoaquamicrobium</taxon>
    </lineage>
</organism>
<dbReference type="Proteomes" id="UP000323258">
    <property type="component" value="Unassembled WGS sequence"/>
</dbReference>
<dbReference type="PANTHER" id="PTHR43080:SF2">
    <property type="entry name" value="CBS DOMAIN-CONTAINING PROTEIN"/>
    <property type="match status" value="1"/>
</dbReference>
<dbReference type="InterPro" id="IPR046342">
    <property type="entry name" value="CBS_dom_sf"/>
</dbReference>
<accession>A0A5D4H5Z0</accession>
<dbReference type="PROSITE" id="PS51371">
    <property type="entry name" value="CBS"/>
    <property type="match status" value="2"/>
</dbReference>
<dbReference type="OrthoDB" id="9783590at2"/>
<dbReference type="AlphaFoldDB" id="A0A5D4H5Z0"/>
<keyword evidence="5" id="KW-1185">Reference proteome</keyword>
<feature type="domain" description="CBS" evidence="3">
    <location>
        <begin position="12"/>
        <end position="70"/>
    </location>
</feature>
<dbReference type="SMART" id="SM00116">
    <property type="entry name" value="CBS"/>
    <property type="match status" value="2"/>
</dbReference>
<sequence>MSMQRTHIASIMRTGFERLQPATPIREAVARLAKRGAAAAPVIDEDGRLVGILTQKDCFRPMLGASYYDQWEGTVETFMSRNVATLPETLDFVSAAEAFLARSHRVYPVMRDVEIVGLLHRSDLFAALVELSGGAYNRPPANLADPVARKRVSRI</sequence>
<keyword evidence="1 2" id="KW-0129">CBS domain</keyword>